<feature type="domain" description="FAD dependent oxidoreductase" evidence="1">
    <location>
        <begin position="18"/>
        <end position="388"/>
    </location>
</feature>
<dbReference type="Proteomes" id="UP000224634">
    <property type="component" value="Unassembled WGS sequence"/>
</dbReference>
<dbReference type="InterPro" id="IPR006076">
    <property type="entry name" value="FAD-dep_OxRdtase"/>
</dbReference>
<dbReference type="InterPro" id="IPR036188">
    <property type="entry name" value="FAD/NAD-bd_sf"/>
</dbReference>
<dbReference type="SUPFAM" id="SSF51905">
    <property type="entry name" value="FAD/NAD(P)-binding domain"/>
    <property type="match status" value="1"/>
</dbReference>
<keyword evidence="3" id="KW-1185">Reference proteome</keyword>
<dbReference type="Pfam" id="PF01266">
    <property type="entry name" value="DAO"/>
    <property type="match status" value="1"/>
</dbReference>
<evidence type="ECO:0000259" key="1">
    <source>
        <dbReference type="Pfam" id="PF01266"/>
    </source>
</evidence>
<dbReference type="GO" id="GO:0005739">
    <property type="term" value="C:mitochondrion"/>
    <property type="evidence" value="ECO:0007669"/>
    <property type="project" value="TreeGrafter"/>
</dbReference>
<reference evidence="2 3" key="1">
    <citation type="submission" date="2017-10" db="EMBL/GenBank/DDBJ databases">
        <title>Comparative genomics in systemic dimorphic fungi from Ajellomycetaceae.</title>
        <authorList>
            <person name="Munoz J.F."/>
            <person name="Mcewen J.G."/>
            <person name="Clay O.K."/>
            <person name="Cuomo C.A."/>
        </authorList>
    </citation>
    <scope>NUCLEOTIDE SEQUENCE [LARGE SCALE GENOMIC DNA]</scope>
    <source>
        <strain evidence="2 3">UAMH7299</strain>
    </source>
</reference>
<dbReference type="EMBL" id="PDNA01000151">
    <property type="protein sequence ID" value="PGH09692.1"/>
    <property type="molecule type" value="Genomic_DNA"/>
</dbReference>
<evidence type="ECO:0000313" key="3">
    <source>
        <dbReference type="Proteomes" id="UP000224634"/>
    </source>
</evidence>
<accession>A0A2B7XM23</accession>
<dbReference type="SUPFAM" id="SSF54373">
    <property type="entry name" value="FAD-linked reductases, C-terminal domain"/>
    <property type="match status" value="1"/>
</dbReference>
<gene>
    <name evidence="2" type="ORF">AJ80_07643</name>
</gene>
<dbReference type="OrthoDB" id="498204at2759"/>
<dbReference type="STRING" id="1447883.A0A2B7XM23"/>
<name>A0A2B7XM23_POLH7</name>
<dbReference type="PANTHER" id="PTHR13847">
    <property type="entry name" value="SARCOSINE DEHYDROGENASE-RELATED"/>
    <property type="match status" value="1"/>
</dbReference>
<proteinExistence type="predicted"/>
<comment type="caution">
    <text evidence="2">The sequence shown here is derived from an EMBL/GenBank/DDBJ whole genome shotgun (WGS) entry which is preliminary data.</text>
</comment>
<dbReference type="PANTHER" id="PTHR13847:SF193">
    <property type="entry name" value="PYRUVATE DEHYDROGENASE PHOSPHATASE REGULATORY SUBUNIT, MITOCHONDRIAL"/>
    <property type="match status" value="1"/>
</dbReference>
<organism evidence="2 3">
    <name type="scientific">Polytolypa hystricis (strain UAMH7299)</name>
    <dbReference type="NCBI Taxonomy" id="1447883"/>
    <lineage>
        <taxon>Eukaryota</taxon>
        <taxon>Fungi</taxon>
        <taxon>Dikarya</taxon>
        <taxon>Ascomycota</taxon>
        <taxon>Pezizomycotina</taxon>
        <taxon>Eurotiomycetes</taxon>
        <taxon>Eurotiomycetidae</taxon>
        <taxon>Onygenales</taxon>
        <taxon>Onygenales incertae sedis</taxon>
        <taxon>Polytolypa</taxon>
    </lineage>
</organism>
<dbReference type="Gene3D" id="3.30.9.10">
    <property type="entry name" value="D-Amino Acid Oxidase, subunit A, domain 2"/>
    <property type="match status" value="1"/>
</dbReference>
<protein>
    <recommendedName>
        <fullName evidence="1">FAD dependent oxidoreductase domain-containing protein</fullName>
    </recommendedName>
</protein>
<dbReference type="AlphaFoldDB" id="A0A2B7XM23"/>
<evidence type="ECO:0000313" key="2">
    <source>
        <dbReference type="EMBL" id="PGH09692.1"/>
    </source>
</evidence>
<dbReference type="Gene3D" id="3.50.50.60">
    <property type="entry name" value="FAD/NAD(P)-binding domain"/>
    <property type="match status" value="1"/>
</dbReference>
<sequence length="446" mass="47243">MAPITLADLQKEPPANTIFIIGGGVVGSALAFYLTASNNDNDAPRVVVLDKSITTLRGSTGCAPGFVGQLNANPVLTRLAKDSVQEYLTIPDAFNNVGGLEVVTTSAGAAQLKERRELAHAAGLPAELLDAQQAAGLAPEFVKEDTIAAALHFPADGTANPGVITGYFREKAREKGAVFLEANITGLETTSTENGSAVNIATSQGLLRVQSCPVILATGVWTQALLKDVVTGKVITDSPTPILPVAHPYTFTTQRPVRTGKPYPFLRWPETHVYARDHGDHDGLGSYDHAPIVVDNPADSAVGKWPASFATVLAVAATSCLKNGDKFLTTDGCEDLDPTAQKRPFNGIFAVTPDNLPFAGKVKGVGNLWLCAAVWVTSAASTAKLLARQLLLQDQTATGAIDISEDDRKVLEALDPNRFRGTDAGELRRSALARYNDIYNSQPLGY</sequence>